<reference evidence="2 3" key="1">
    <citation type="submission" date="2023-09" db="EMBL/GenBank/DDBJ databases">
        <authorList>
            <person name="Page C.A."/>
            <person name="Perez-Diaz I.M."/>
        </authorList>
    </citation>
    <scope>NUCLEOTIDE SEQUENCE [LARGE SCALE GENOMIC DNA]</scope>
    <source>
        <strain evidence="2 3">Ll15</strain>
    </source>
</reference>
<proteinExistence type="predicted"/>
<name>A0ABZ0RZH8_9BACI</name>
<dbReference type="Pfam" id="PF00583">
    <property type="entry name" value="Acetyltransf_1"/>
    <property type="match status" value="1"/>
</dbReference>
<keyword evidence="2" id="KW-0012">Acyltransferase</keyword>
<dbReference type="CDD" id="cd04301">
    <property type="entry name" value="NAT_SF"/>
    <property type="match status" value="1"/>
</dbReference>
<keyword evidence="2" id="KW-0808">Transferase</keyword>
<evidence type="ECO:0000259" key="1">
    <source>
        <dbReference type="PROSITE" id="PS51186"/>
    </source>
</evidence>
<evidence type="ECO:0000313" key="3">
    <source>
        <dbReference type="Proteomes" id="UP001322664"/>
    </source>
</evidence>
<dbReference type="EC" id="2.3.1.-" evidence="2"/>
<dbReference type="GO" id="GO:0016746">
    <property type="term" value="F:acyltransferase activity"/>
    <property type="evidence" value="ECO:0007669"/>
    <property type="project" value="UniProtKB-KW"/>
</dbReference>
<dbReference type="PROSITE" id="PS51186">
    <property type="entry name" value="GNAT"/>
    <property type="match status" value="1"/>
</dbReference>
<protein>
    <submittedName>
        <fullName evidence="2">GNAT family N-acetyltransferase</fullName>
        <ecNumber evidence="2">2.3.1.-</ecNumber>
    </submittedName>
</protein>
<dbReference type="InterPro" id="IPR016181">
    <property type="entry name" value="Acyl_CoA_acyltransferase"/>
</dbReference>
<feature type="domain" description="N-acetyltransferase" evidence="1">
    <location>
        <begin position="99"/>
        <end position="242"/>
    </location>
</feature>
<organism evidence="2 3">
    <name type="scientific">Lysinibacillus louembei</name>
    <dbReference type="NCBI Taxonomy" id="1470088"/>
    <lineage>
        <taxon>Bacteria</taxon>
        <taxon>Bacillati</taxon>
        <taxon>Bacillota</taxon>
        <taxon>Bacilli</taxon>
        <taxon>Bacillales</taxon>
        <taxon>Bacillaceae</taxon>
        <taxon>Lysinibacillus</taxon>
    </lineage>
</organism>
<dbReference type="SUPFAM" id="SSF55729">
    <property type="entry name" value="Acyl-CoA N-acyltransferases (Nat)"/>
    <property type="match status" value="1"/>
</dbReference>
<dbReference type="RefSeq" id="WP_319837395.1">
    <property type="nucleotide sequence ID" value="NZ_CP137624.1"/>
</dbReference>
<dbReference type="InterPro" id="IPR000182">
    <property type="entry name" value="GNAT_dom"/>
</dbReference>
<dbReference type="Proteomes" id="UP001322664">
    <property type="component" value="Chromosome"/>
</dbReference>
<accession>A0ABZ0RZH8</accession>
<evidence type="ECO:0000313" key="2">
    <source>
        <dbReference type="EMBL" id="WPK12701.1"/>
    </source>
</evidence>
<sequence length="247" mass="28225">MDELLQQLLNIGVNYIKSDSGISLEILEYKPHQAAEIDLLINKLLDQLQAYDLNTVRLECPAVFFNHLAYTKGKMQIVGERVLYKSSFIAPLDVSEQDYALWSIFDSSSIAFLAAVMGKSFQDAEKFLMEMNAELPSQAQKMYTVYIVNQEPIGVVFPHIEPNTKQEGRLFWIGVHPNYLGQGLGKKLHAIGLYRLKNELKANSYMGITQIDNHPMRKIMVANGCIQYKYTLMSLCYSIKNRRSCRQ</sequence>
<gene>
    <name evidence="2" type="ORF">R6U77_03085</name>
</gene>
<keyword evidence="3" id="KW-1185">Reference proteome</keyword>
<dbReference type="EMBL" id="CP137624">
    <property type="protein sequence ID" value="WPK12701.1"/>
    <property type="molecule type" value="Genomic_DNA"/>
</dbReference>
<dbReference type="Gene3D" id="3.40.630.30">
    <property type="match status" value="1"/>
</dbReference>